<name>A0A6P5AFC1_BRABE</name>
<dbReference type="KEGG" id="bbel:109482276"/>
<organism evidence="2 3">
    <name type="scientific">Branchiostoma belcheri</name>
    <name type="common">Amphioxus</name>
    <dbReference type="NCBI Taxonomy" id="7741"/>
    <lineage>
        <taxon>Eukaryota</taxon>
        <taxon>Metazoa</taxon>
        <taxon>Chordata</taxon>
        <taxon>Cephalochordata</taxon>
        <taxon>Leptocardii</taxon>
        <taxon>Amphioxiformes</taxon>
        <taxon>Branchiostomatidae</taxon>
        <taxon>Branchiostoma</taxon>
    </lineage>
</organism>
<evidence type="ECO:0000313" key="2">
    <source>
        <dbReference type="Proteomes" id="UP000515135"/>
    </source>
</evidence>
<dbReference type="AlphaFoldDB" id="A0A6P5AFC1"/>
<keyword evidence="3" id="KW-0649">Protein kinase inhibitor</keyword>
<reference evidence="3" key="1">
    <citation type="submission" date="2025-08" db="UniProtKB">
        <authorList>
            <consortium name="RefSeq"/>
        </authorList>
    </citation>
    <scope>IDENTIFICATION</scope>
    <source>
        <tissue evidence="3">Gonad</tissue>
    </source>
</reference>
<keyword evidence="2" id="KW-1185">Reference proteome</keyword>
<evidence type="ECO:0000313" key="3">
    <source>
        <dbReference type="RefSeq" id="XP_019640521.1"/>
    </source>
</evidence>
<feature type="compositionally biased region" description="Acidic residues" evidence="1">
    <location>
        <begin position="129"/>
        <end position="197"/>
    </location>
</feature>
<dbReference type="GeneID" id="109482276"/>
<feature type="compositionally biased region" description="Basic and acidic residues" evidence="1">
    <location>
        <begin position="1"/>
        <end position="25"/>
    </location>
</feature>
<dbReference type="RefSeq" id="XP_019640521.1">
    <property type="nucleotide sequence ID" value="XM_019784962.1"/>
</dbReference>
<evidence type="ECO:0000256" key="1">
    <source>
        <dbReference type="SAM" id="MobiDB-lite"/>
    </source>
</evidence>
<gene>
    <name evidence="3" type="primary">LOC109482276</name>
</gene>
<dbReference type="Proteomes" id="UP000515135">
    <property type="component" value="Unplaced"/>
</dbReference>
<feature type="region of interest" description="Disordered" evidence="1">
    <location>
        <begin position="1"/>
        <end position="199"/>
    </location>
</feature>
<feature type="compositionally biased region" description="Basic and acidic residues" evidence="1">
    <location>
        <begin position="65"/>
        <end position="80"/>
    </location>
</feature>
<proteinExistence type="predicted"/>
<dbReference type="GO" id="GO:0004860">
    <property type="term" value="F:protein kinase inhibitor activity"/>
    <property type="evidence" value="ECO:0007669"/>
    <property type="project" value="UniProtKB-KW"/>
</dbReference>
<accession>A0A6P5AFC1</accession>
<dbReference type="OrthoDB" id="10404059at2759"/>
<sequence length="214" mass="23119">MERFDRVSNRVANLDEWRSRQDRGESNNGDAVGQSEDDADEDLSMRRPMILPSEEGGDRLFPADGRLRSADDGEAPDRPRPNTGSGGLPLRERLGAGDNDGTDDVDGPRPNRPRLRPYAGPRRRPNPEGGDDDGGEQEGELEEAEEGPEEGAEEAAEEGAEEAAGEGAEEAAEEGAEEGVGEAAEEAPEVQGYEEAEETLREYIQELGRAMRSA</sequence>
<protein>
    <submittedName>
        <fullName evidence="3">Cyclin-dependent kinase inhibitor 1C-like</fullName>
    </submittedName>
</protein>